<evidence type="ECO:0000259" key="14">
    <source>
        <dbReference type="Pfam" id="PF04928"/>
    </source>
</evidence>
<dbReference type="GO" id="GO:1990817">
    <property type="term" value="F:poly(A) RNA polymerase activity"/>
    <property type="evidence" value="ECO:0007669"/>
    <property type="project" value="UniProtKB-EC"/>
</dbReference>
<reference evidence="16 17" key="1">
    <citation type="submission" date="2019-07" db="EMBL/GenBank/DDBJ databases">
        <title>Chromosome genome assembly for large yellow croaker.</title>
        <authorList>
            <person name="Xiao S."/>
        </authorList>
    </citation>
    <scope>NUCLEOTIDE SEQUENCE [LARGE SCALE GENOMIC DNA]</scope>
    <source>
        <strain evidence="16">JMULYC20181020</strain>
        <tissue evidence="16">Muscle</tissue>
    </source>
</reference>
<comment type="cofactor">
    <cofactor evidence="2">
        <name>Mg(2+)</name>
        <dbReference type="ChEBI" id="CHEBI:18420"/>
    </cofactor>
</comment>
<dbReference type="InterPro" id="IPR007012">
    <property type="entry name" value="PolA_pol_cen_dom"/>
</dbReference>
<keyword evidence="10" id="KW-0067">ATP-binding</keyword>
<sequence length="159" mass="18165">MTFKGIEMDLVFSQVQRWSITVHLNLLDDSWFNGIDKHCARSLNGRNINSNSLGFLGGVSWAIMVAWICQLYPNAAPSTLVKKFFWVYTRCKSPSLSVSSQNTKRPSDTQLESLGKRFRPYLNPPTVEVSEVPPNRTRPVTVKKQAIKFQLLRYSAELR</sequence>
<dbReference type="PANTHER" id="PTHR10682:SF10">
    <property type="entry name" value="POLYNUCLEOTIDE ADENYLYLTRANSFERASE"/>
    <property type="match status" value="1"/>
</dbReference>
<dbReference type="GO" id="GO:0005634">
    <property type="term" value="C:nucleus"/>
    <property type="evidence" value="ECO:0007669"/>
    <property type="project" value="UniProtKB-SubCell"/>
</dbReference>
<evidence type="ECO:0000256" key="7">
    <source>
        <dbReference type="ARBA" id="ARBA00022679"/>
    </source>
</evidence>
<evidence type="ECO:0000256" key="1">
    <source>
        <dbReference type="ARBA" id="ARBA00001936"/>
    </source>
</evidence>
<dbReference type="SUPFAM" id="SSF81631">
    <property type="entry name" value="PAP/OAS1 substrate-binding domain"/>
    <property type="match status" value="1"/>
</dbReference>
<keyword evidence="6" id="KW-0507">mRNA processing</keyword>
<keyword evidence="8" id="KW-0479">Metal-binding</keyword>
<dbReference type="Proteomes" id="UP000424527">
    <property type="component" value="Unassembled WGS sequence"/>
</dbReference>
<dbReference type="EC" id="2.7.7.19" evidence="5"/>
<feature type="domain" description="Poly(A) polymerase nucleotidyltransferase" evidence="15">
    <location>
        <begin position="1"/>
        <end position="45"/>
    </location>
</feature>
<dbReference type="InterPro" id="IPR048840">
    <property type="entry name" value="PolA_pol_NTPase"/>
</dbReference>
<evidence type="ECO:0000256" key="12">
    <source>
        <dbReference type="ARBA" id="ARBA00023242"/>
    </source>
</evidence>
<evidence type="ECO:0000256" key="9">
    <source>
        <dbReference type="ARBA" id="ARBA00022741"/>
    </source>
</evidence>
<gene>
    <name evidence="16" type="ORF">D5F01_LYC15017</name>
</gene>
<evidence type="ECO:0000259" key="15">
    <source>
        <dbReference type="Pfam" id="PF20750"/>
    </source>
</evidence>
<organism evidence="16 17">
    <name type="scientific">Larimichthys crocea</name>
    <name type="common">Large yellow croaker</name>
    <name type="synonym">Pseudosciaena crocea</name>
    <dbReference type="NCBI Taxonomy" id="215358"/>
    <lineage>
        <taxon>Eukaryota</taxon>
        <taxon>Metazoa</taxon>
        <taxon>Chordata</taxon>
        <taxon>Craniata</taxon>
        <taxon>Vertebrata</taxon>
        <taxon>Euteleostomi</taxon>
        <taxon>Actinopterygii</taxon>
        <taxon>Neopterygii</taxon>
        <taxon>Teleostei</taxon>
        <taxon>Neoteleostei</taxon>
        <taxon>Acanthomorphata</taxon>
        <taxon>Eupercaria</taxon>
        <taxon>Sciaenidae</taxon>
        <taxon>Larimichthys</taxon>
    </lineage>
</organism>
<feature type="domain" description="Poly(A) polymerase central" evidence="14">
    <location>
        <begin position="46"/>
        <end position="97"/>
    </location>
</feature>
<dbReference type="EMBL" id="REGW02000014">
    <property type="protein sequence ID" value="KAE8287059.1"/>
    <property type="molecule type" value="Genomic_DNA"/>
</dbReference>
<comment type="similarity">
    <text evidence="4">Belongs to the poly(A) polymerase family.</text>
</comment>
<evidence type="ECO:0000256" key="11">
    <source>
        <dbReference type="ARBA" id="ARBA00022842"/>
    </source>
</evidence>
<protein>
    <recommendedName>
        <fullName evidence="5">polynucleotide adenylyltransferase</fullName>
        <ecNumber evidence="5">2.7.7.19</ecNumber>
    </recommendedName>
</protein>
<evidence type="ECO:0000256" key="2">
    <source>
        <dbReference type="ARBA" id="ARBA00001946"/>
    </source>
</evidence>
<keyword evidence="12" id="KW-0539">Nucleus</keyword>
<name>A0A6G0I6F2_LARCR</name>
<dbReference type="GO" id="GO:0005524">
    <property type="term" value="F:ATP binding"/>
    <property type="evidence" value="ECO:0007669"/>
    <property type="project" value="UniProtKB-KW"/>
</dbReference>
<keyword evidence="11" id="KW-0460">Magnesium</keyword>
<evidence type="ECO:0000256" key="6">
    <source>
        <dbReference type="ARBA" id="ARBA00022664"/>
    </source>
</evidence>
<evidence type="ECO:0000256" key="5">
    <source>
        <dbReference type="ARBA" id="ARBA00012388"/>
    </source>
</evidence>
<evidence type="ECO:0000256" key="13">
    <source>
        <dbReference type="ARBA" id="ARBA00048830"/>
    </source>
</evidence>
<evidence type="ECO:0000256" key="10">
    <source>
        <dbReference type="ARBA" id="ARBA00022840"/>
    </source>
</evidence>
<dbReference type="GO" id="GO:0006397">
    <property type="term" value="P:mRNA processing"/>
    <property type="evidence" value="ECO:0007669"/>
    <property type="project" value="UniProtKB-KW"/>
</dbReference>
<dbReference type="GO" id="GO:0046872">
    <property type="term" value="F:metal ion binding"/>
    <property type="evidence" value="ECO:0007669"/>
    <property type="project" value="UniProtKB-KW"/>
</dbReference>
<dbReference type="Pfam" id="PF20750">
    <property type="entry name" value="PAP_NTPase"/>
    <property type="match status" value="1"/>
</dbReference>
<comment type="catalytic activity">
    <reaction evidence="13">
        <text>RNA(n) + ATP = RNA(n)-3'-adenine ribonucleotide + diphosphate</text>
        <dbReference type="Rhea" id="RHEA:11332"/>
        <dbReference type="Rhea" id="RHEA-COMP:14527"/>
        <dbReference type="Rhea" id="RHEA-COMP:17347"/>
        <dbReference type="ChEBI" id="CHEBI:30616"/>
        <dbReference type="ChEBI" id="CHEBI:33019"/>
        <dbReference type="ChEBI" id="CHEBI:140395"/>
        <dbReference type="ChEBI" id="CHEBI:173115"/>
        <dbReference type="EC" id="2.7.7.19"/>
    </reaction>
</comment>
<evidence type="ECO:0000313" key="16">
    <source>
        <dbReference type="EMBL" id="KAE8287059.1"/>
    </source>
</evidence>
<dbReference type="AlphaFoldDB" id="A0A6G0I6F2"/>
<keyword evidence="7" id="KW-0808">Transferase</keyword>
<dbReference type="PANTHER" id="PTHR10682">
    <property type="entry name" value="POLY A POLYMERASE"/>
    <property type="match status" value="1"/>
</dbReference>
<evidence type="ECO:0000256" key="4">
    <source>
        <dbReference type="ARBA" id="ARBA00010912"/>
    </source>
</evidence>
<keyword evidence="9" id="KW-0547">Nucleotide-binding</keyword>
<evidence type="ECO:0000313" key="17">
    <source>
        <dbReference type="Proteomes" id="UP000424527"/>
    </source>
</evidence>
<evidence type="ECO:0000256" key="3">
    <source>
        <dbReference type="ARBA" id="ARBA00004123"/>
    </source>
</evidence>
<dbReference type="Pfam" id="PF04928">
    <property type="entry name" value="PAP_central"/>
    <property type="match status" value="1"/>
</dbReference>
<keyword evidence="17" id="KW-1185">Reference proteome</keyword>
<accession>A0A6G0I6F2</accession>
<dbReference type="Gene3D" id="1.10.1410.10">
    <property type="match status" value="1"/>
</dbReference>
<evidence type="ECO:0000256" key="8">
    <source>
        <dbReference type="ARBA" id="ARBA00022723"/>
    </source>
</evidence>
<proteinExistence type="inferred from homology"/>
<comment type="caution">
    <text evidence="16">The sequence shown here is derived from an EMBL/GenBank/DDBJ whole genome shotgun (WGS) entry which is preliminary data.</text>
</comment>
<comment type="cofactor">
    <cofactor evidence="1">
        <name>Mn(2+)</name>
        <dbReference type="ChEBI" id="CHEBI:29035"/>
    </cofactor>
</comment>
<comment type="subcellular location">
    <subcellularLocation>
        <location evidence="3">Nucleus</location>
    </subcellularLocation>
</comment>